<keyword evidence="2" id="KW-1185">Reference proteome</keyword>
<dbReference type="AlphaFoldDB" id="A0A9P1IBV2"/>
<comment type="caution">
    <text evidence="1">The sequence shown here is derived from an EMBL/GenBank/DDBJ whole genome shotgun (WGS) entry which is preliminary data.</text>
</comment>
<name>A0A9P1IBV2_9PELO</name>
<organism evidence="1 2">
    <name type="scientific">Caenorhabditis angaria</name>
    <dbReference type="NCBI Taxonomy" id="860376"/>
    <lineage>
        <taxon>Eukaryota</taxon>
        <taxon>Metazoa</taxon>
        <taxon>Ecdysozoa</taxon>
        <taxon>Nematoda</taxon>
        <taxon>Chromadorea</taxon>
        <taxon>Rhabditida</taxon>
        <taxon>Rhabditina</taxon>
        <taxon>Rhabditomorpha</taxon>
        <taxon>Rhabditoidea</taxon>
        <taxon>Rhabditidae</taxon>
        <taxon>Peloderinae</taxon>
        <taxon>Caenorhabditis</taxon>
    </lineage>
</organism>
<dbReference type="Gene3D" id="3.80.10.10">
    <property type="entry name" value="Ribonuclease Inhibitor"/>
    <property type="match status" value="1"/>
</dbReference>
<reference evidence="1" key="1">
    <citation type="submission" date="2022-11" db="EMBL/GenBank/DDBJ databases">
        <authorList>
            <person name="Kikuchi T."/>
        </authorList>
    </citation>
    <scope>NUCLEOTIDE SEQUENCE</scope>
    <source>
        <strain evidence="1">PS1010</strain>
    </source>
</reference>
<evidence type="ECO:0000313" key="1">
    <source>
        <dbReference type="EMBL" id="CAI5442190.1"/>
    </source>
</evidence>
<dbReference type="EMBL" id="CANHGI010000002">
    <property type="protein sequence ID" value="CAI5442190.1"/>
    <property type="molecule type" value="Genomic_DNA"/>
</dbReference>
<sequence>MEINVTDDSLELISSYLSPVSRLNLAALNEQFYYACTVWRDVKTIVFDIDDITLAAPNMVHKYVYSSIDRMTSIRTALKMCPGIKRLIIQAKLKESDISVLNENPSLISKLYISTENLGLQDFPVFKRLRTLHIVANSMKEYRVMNTIGPKILQSAFPMCLRRICLTDVYLTSNLIEYLSTLPNLTYLDLIGCLVDTNVAPKYIESLEKCQSLEELSLPPSFFSFTTSNRKLDADKKISFKKT</sequence>
<dbReference type="Proteomes" id="UP001152747">
    <property type="component" value="Unassembled WGS sequence"/>
</dbReference>
<evidence type="ECO:0000313" key="2">
    <source>
        <dbReference type="Proteomes" id="UP001152747"/>
    </source>
</evidence>
<protein>
    <recommendedName>
        <fullName evidence="3">F-box domain-containing protein</fullName>
    </recommendedName>
</protein>
<dbReference type="InterPro" id="IPR032675">
    <property type="entry name" value="LRR_dom_sf"/>
</dbReference>
<proteinExistence type="predicted"/>
<dbReference type="SUPFAM" id="SSF52047">
    <property type="entry name" value="RNI-like"/>
    <property type="match status" value="1"/>
</dbReference>
<dbReference type="OrthoDB" id="5828268at2759"/>
<accession>A0A9P1IBV2</accession>
<gene>
    <name evidence="1" type="ORF">CAMP_LOCUS4827</name>
</gene>
<evidence type="ECO:0008006" key="3">
    <source>
        <dbReference type="Google" id="ProtNLM"/>
    </source>
</evidence>